<reference evidence="1" key="2">
    <citation type="journal article" date="2015" name="Data Brief">
        <title>Shoot transcriptome of the giant reed, Arundo donax.</title>
        <authorList>
            <person name="Barrero R.A."/>
            <person name="Guerrero F.D."/>
            <person name="Moolhuijzen P."/>
            <person name="Goolsby J.A."/>
            <person name="Tidwell J."/>
            <person name="Bellgard S.E."/>
            <person name="Bellgard M.I."/>
        </authorList>
    </citation>
    <scope>NUCLEOTIDE SEQUENCE</scope>
    <source>
        <tissue evidence="1">Shoot tissue taken approximately 20 cm above the soil surface</tissue>
    </source>
</reference>
<protein>
    <submittedName>
        <fullName evidence="1">Uncharacterized protein</fullName>
    </submittedName>
</protein>
<reference evidence="1" key="1">
    <citation type="submission" date="2014-09" db="EMBL/GenBank/DDBJ databases">
        <authorList>
            <person name="Magalhaes I.L.F."/>
            <person name="Oliveira U."/>
            <person name="Santos F.R."/>
            <person name="Vidigal T.H.D.A."/>
            <person name="Brescovit A.D."/>
            <person name="Santos A.J."/>
        </authorList>
    </citation>
    <scope>NUCLEOTIDE SEQUENCE</scope>
    <source>
        <tissue evidence="1">Shoot tissue taken approximately 20 cm above the soil surface</tissue>
    </source>
</reference>
<organism evidence="1">
    <name type="scientific">Arundo donax</name>
    <name type="common">Giant reed</name>
    <name type="synonym">Donax arundinaceus</name>
    <dbReference type="NCBI Taxonomy" id="35708"/>
    <lineage>
        <taxon>Eukaryota</taxon>
        <taxon>Viridiplantae</taxon>
        <taxon>Streptophyta</taxon>
        <taxon>Embryophyta</taxon>
        <taxon>Tracheophyta</taxon>
        <taxon>Spermatophyta</taxon>
        <taxon>Magnoliopsida</taxon>
        <taxon>Liliopsida</taxon>
        <taxon>Poales</taxon>
        <taxon>Poaceae</taxon>
        <taxon>PACMAD clade</taxon>
        <taxon>Arundinoideae</taxon>
        <taxon>Arundineae</taxon>
        <taxon>Arundo</taxon>
    </lineage>
</organism>
<evidence type="ECO:0000313" key="1">
    <source>
        <dbReference type="EMBL" id="JAE07566.1"/>
    </source>
</evidence>
<sequence length="27" mass="2846">MIECGTNQPIEKVVAAEDAVNSLVLDS</sequence>
<proteinExistence type="predicted"/>
<dbReference type="AlphaFoldDB" id="A0A0A9FBQ5"/>
<accession>A0A0A9FBQ5</accession>
<name>A0A0A9FBQ5_ARUDO</name>
<dbReference type="EMBL" id="GBRH01190330">
    <property type="protein sequence ID" value="JAE07566.1"/>
    <property type="molecule type" value="Transcribed_RNA"/>
</dbReference>